<dbReference type="Proteomes" id="UP000016567">
    <property type="component" value="Unassembled WGS sequence"/>
</dbReference>
<dbReference type="RefSeq" id="WP_021711554.1">
    <property type="nucleotide sequence ID" value="NZ_BAOB01000303.1"/>
</dbReference>
<evidence type="ECO:0000313" key="2">
    <source>
        <dbReference type="Proteomes" id="UP000016567"/>
    </source>
</evidence>
<protein>
    <submittedName>
        <fullName evidence="1">Uncharacterized protein</fullName>
    </submittedName>
</protein>
<proteinExistence type="predicted"/>
<accession>U3CHV9</accession>
<keyword evidence="2" id="KW-1185">Reference proteome</keyword>
<dbReference type="OrthoDB" id="5876046at2"/>
<gene>
    <name evidence="1" type="ORF">VAZ01S_094_00100</name>
</gene>
<organism evidence="1 2">
    <name type="scientific">Vibrio azureus NBRC 104587</name>
    <dbReference type="NCBI Taxonomy" id="1219077"/>
    <lineage>
        <taxon>Bacteria</taxon>
        <taxon>Pseudomonadati</taxon>
        <taxon>Pseudomonadota</taxon>
        <taxon>Gammaproteobacteria</taxon>
        <taxon>Vibrionales</taxon>
        <taxon>Vibrionaceae</taxon>
        <taxon>Vibrio</taxon>
    </lineage>
</organism>
<sequence>MIKWLERAVYTCTFLVVLVILFGLVNGAGCRYDLSIEKQDSHNTFLTCHRGKVMVLHTLLNQDREIISQWKVSARQLQIGKQLIYFVYHRERLEGGNQENETDRYNQIFSGYKTVFYHIDRIDDRVFIFANFPKSTITTGLVHGEMSFFNH</sequence>
<name>U3CHV9_9VIBR</name>
<reference evidence="1 2" key="1">
    <citation type="submission" date="2013-09" db="EMBL/GenBank/DDBJ databases">
        <title>Whole genome shotgun sequence of Vibrio azureus NBRC 104587.</title>
        <authorList>
            <person name="Isaki S."/>
            <person name="Hosoyama A."/>
            <person name="Numata M."/>
            <person name="Hashimoto M."/>
            <person name="Hosoyama Y."/>
            <person name="Tsuchikane K."/>
            <person name="Noguchi M."/>
            <person name="Hirakata S."/>
            <person name="Ichikawa N."/>
            <person name="Ohji S."/>
            <person name="Yamazoe A."/>
            <person name="Fujita N."/>
        </authorList>
    </citation>
    <scope>NUCLEOTIDE SEQUENCE [LARGE SCALE GENOMIC DNA]</scope>
    <source>
        <strain evidence="1 2">NBRC 104587</strain>
    </source>
</reference>
<dbReference type="EMBL" id="BATL01000094">
    <property type="protein sequence ID" value="GAD77818.1"/>
    <property type="molecule type" value="Genomic_DNA"/>
</dbReference>
<dbReference type="AlphaFoldDB" id="U3CHV9"/>
<dbReference type="eggNOG" id="ENOG50322TU">
    <property type="taxonomic scope" value="Bacteria"/>
</dbReference>
<comment type="caution">
    <text evidence="1">The sequence shown here is derived from an EMBL/GenBank/DDBJ whole genome shotgun (WGS) entry which is preliminary data.</text>
</comment>
<evidence type="ECO:0000313" key="1">
    <source>
        <dbReference type="EMBL" id="GAD77818.1"/>
    </source>
</evidence>